<organism evidence="1">
    <name type="scientific">Spongospora subterranea</name>
    <dbReference type="NCBI Taxonomy" id="70186"/>
    <lineage>
        <taxon>Eukaryota</taxon>
        <taxon>Sar</taxon>
        <taxon>Rhizaria</taxon>
        <taxon>Endomyxa</taxon>
        <taxon>Phytomyxea</taxon>
        <taxon>Plasmodiophorida</taxon>
        <taxon>Plasmodiophoridae</taxon>
        <taxon>Spongospora</taxon>
    </lineage>
</organism>
<proteinExistence type="predicted"/>
<sequence length="118" mass="13079">MEYESPDLSRLDHFGSPNSRMESAISIMAVPVWHNARPGINTQTQEIDGAKSSDTTFVKGKNGQIFAKTMIISTKQCSPWPRCPSSSLQHHSNSDLSEGNDSICWWGHSLQTSSRTII</sequence>
<dbReference type="EMBL" id="HACM01003497">
    <property type="protein sequence ID" value="CRZ03939.1"/>
    <property type="molecule type" value="Transcribed_RNA"/>
</dbReference>
<reference evidence="1" key="1">
    <citation type="submission" date="2015-04" db="EMBL/GenBank/DDBJ databases">
        <title>The genome sequence of the plant pathogenic Rhizarian Plasmodiophora brassicae reveals insights in its biotrophic life cycle and the origin of chitin synthesis.</title>
        <authorList>
            <person name="Schwelm A."/>
            <person name="Fogelqvist J."/>
            <person name="Knaust A."/>
            <person name="Julke S."/>
            <person name="Lilja T."/>
            <person name="Dhandapani V."/>
            <person name="Bonilla-Rosso G."/>
            <person name="Karlsson M."/>
            <person name="Shevchenko A."/>
            <person name="Choi S.R."/>
            <person name="Kim H.G."/>
            <person name="Park J.Y."/>
            <person name="Lim Y.P."/>
            <person name="Ludwig-Muller J."/>
            <person name="Dixelius C."/>
        </authorList>
    </citation>
    <scope>NUCLEOTIDE SEQUENCE</scope>
    <source>
        <tissue evidence="1">Potato root galls</tissue>
    </source>
</reference>
<evidence type="ECO:0000313" key="1">
    <source>
        <dbReference type="EMBL" id="CRZ03939.1"/>
    </source>
</evidence>
<dbReference type="AlphaFoldDB" id="A0A0H5R6N2"/>
<accession>A0A0H5R6N2</accession>
<name>A0A0H5R6N2_9EUKA</name>
<protein>
    <submittedName>
        <fullName evidence="1">Uncharacterized protein</fullName>
    </submittedName>
</protein>